<evidence type="ECO:0000256" key="10">
    <source>
        <dbReference type="ARBA" id="ARBA00023158"/>
    </source>
</evidence>
<dbReference type="InterPro" id="IPR041679">
    <property type="entry name" value="DNA2/NAM7-like_C"/>
</dbReference>
<dbReference type="PROSITE" id="PS51192">
    <property type="entry name" value="HELICASE_ATP_BIND_1"/>
    <property type="match status" value="1"/>
</dbReference>
<keyword evidence="5" id="KW-0547">Nucleotide-binding</keyword>
<comment type="catalytic activity">
    <reaction evidence="12">
        <text>ATP + H2O = ADP + phosphate + H(+)</text>
        <dbReference type="Rhea" id="RHEA:13065"/>
        <dbReference type="ChEBI" id="CHEBI:15377"/>
        <dbReference type="ChEBI" id="CHEBI:15378"/>
        <dbReference type="ChEBI" id="CHEBI:30616"/>
        <dbReference type="ChEBI" id="CHEBI:43474"/>
        <dbReference type="ChEBI" id="CHEBI:456216"/>
        <dbReference type="EC" id="3.6.4.12"/>
    </reaction>
    <physiologicalReaction direction="left-to-right" evidence="12">
        <dbReference type="Rhea" id="RHEA:13066"/>
    </physiologicalReaction>
</comment>
<dbReference type="CDD" id="cd18038">
    <property type="entry name" value="DEXXQc_Helz-like"/>
    <property type="match status" value="1"/>
</dbReference>
<sequence>MDEYGRRGFLKEGWLDKNPSFAFPPHMAWSICDELLSTGKCRKNICRADHGISTCDLCRLGFPSVDAYIIHLSQQEHKDARQAQSTNWISCYLCDSHHLCQATFDDHIISSFHVRRAKKAGVDPNIPGRHQSDVGPGNRHKDVLPAQATDWISCYLCDSHHLCQATFDDHIISSLHVRQAKKAGVDPNIPGRRQSDVVPGHRLCTFCNEKISEQAWHRHIATAKHKSKEQLASYSVVLEQAERDKHGVTVKGDLDFKVVKIASASDGVKISARIETAVPSADIKLVKTQLASLKGMKGKTRPTPFSVTINKVALKARSPITLTITAKQAHAGRADDRLDLVFEDLSLRTQFLIARPIHLIVGSKADHKALKPKSAYISRERTTRHPELNIVEGVRPPALTVIPYSITLPFADIPKPLLDTISSGTVSEIKRKLQELFLPRNFDTSSYGRFFELLLWVEEHKQSYDLHGYDIKNATVTRRSQYYDLCVPGLAEKRPSVLIGDNILVRKKDATEGHWFSGGVHGVLLEIVGLRFSPKFQVSPSDRLHVRFKLNRITLRRQHQALETAFAPGRLLFPLATHVLQPSPPVPWTAINQLIDTNARQRQAVDCIIRRQPGAVPFVIFGPPGTGKTVTVVEAILQILQSNPNARILACAPSNSASDLIAQRLKALGSDKLFRFYAPSRPKIAVPADLQPYTFTKDGHYAIQDCERVKKFKVIVSTCVSAAVFFNIGVQRGHFTHIFIDEAGQATEPEAMIAVKTMSDNRTSIILSGDPKQLGPVVRSSIARELGLDTSYIERLMQREIYDEVGGHGQSVIKLTQNFRSHSAILKFSNERFYKGDLQPCADPNSVGMFIGSDHLESKDFPIVFHAMAGQDDREASSPSFFNIDEVSQVKATVEELLGDSRLKLTADDIGVIAPYHAQVRRLRRSLEKVATGIQVGSVEELQGQERTVIIMSTVRSSMEFIEFDLRHTLGFVANPRRFNVAVTRAKALLVIIGDPTVLSLDPLWRSFLNYIYKHGGWRGLPISWDPDADVDETGGYDRAIREAAQEEMDEFTRQMETMTLTGVQDEPWNRNDD</sequence>
<dbReference type="Pfam" id="PF13087">
    <property type="entry name" value="AAA_12"/>
    <property type="match status" value="1"/>
</dbReference>
<organism evidence="14 15">
    <name type="scientific">Armillaria ostoyae</name>
    <name type="common">Armillaria root rot fungus</name>
    <dbReference type="NCBI Taxonomy" id="47428"/>
    <lineage>
        <taxon>Eukaryota</taxon>
        <taxon>Fungi</taxon>
        <taxon>Dikarya</taxon>
        <taxon>Basidiomycota</taxon>
        <taxon>Agaricomycotina</taxon>
        <taxon>Agaricomycetes</taxon>
        <taxon>Agaricomycetidae</taxon>
        <taxon>Agaricales</taxon>
        <taxon>Marasmiineae</taxon>
        <taxon>Physalacriaceae</taxon>
        <taxon>Armillaria</taxon>
    </lineage>
</organism>
<dbReference type="Pfam" id="PF21634">
    <property type="entry name" value="MOV-10_beta-barrel"/>
    <property type="match status" value="1"/>
</dbReference>
<evidence type="ECO:0000256" key="11">
    <source>
        <dbReference type="ARBA" id="ARBA00047984"/>
    </source>
</evidence>
<evidence type="ECO:0000256" key="4">
    <source>
        <dbReference type="ARBA" id="ARBA00022490"/>
    </source>
</evidence>
<keyword evidence="9" id="KW-0694">RNA-binding</keyword>
<evidence type="ECO:0000256" key="8">
    <source>
        <dbReference type="ARBA" id="ARBA00022840"/>
    </source>
</evidence>
<dbReference type="GO" id="GO:0032574">
    <property type="term" value="F:5'-3' RNA helicase activity"/>
    <property type="evidence" value="ECO:0007669"/>
    <property type="project" value="InterPro"/>
</dbReference>
<evidence type="ECO:0000256" key="9">
    <source>
        <dbReference type="ARBA" id="ARBA00022884"/>
    </source>
</evidence>
<dbReference type="GO" id="GO:0003678">
    <property type="term" value="F:DNA helicase activity"/>
    <property type="evidence" value="ECO:0007669"/>
    <property type="project" value="UniProtKB-EC"/>
</dbReference>
<dbReference type="InterPro" id="IPR027417">
    <property type="entry name" value="P-loop_NTPase"/>
</dbReference>
<evidence type="ECO:0000256" key="1">
    <source>
        <dbReference type="ARBA" id="ARBA00004331"/>
    </source>
</evidence>
<dbReference type="InterPro" id="IPR041677">
    <property type="entry name" value="DNA2/NAM7_AAA_11"/>
</dbReference>
<dbReference type="CDD" id="cd18808">
    <property type="entry name" value="SF1_C_Upf1"/>
    <property type="match status" value="1"/>
</dbReference>
<dbReference type="STRING" id="47428.A0A284RS74"/>
<comment type="subcellular location">
    <subcellularLocation>
        <location evidence="1">Cytoplasm</location>
        <location evidence="1">Cytoplasmic ribonucleoprotein granule</location>
    </subcellularLocation>
</comment>
<dbReference type="Proteomes" id="UP000219338">
    <property type="component" value="Unassembled WGS sequence"/>
</dbReference>
<evidence type="ECO:0000256" key="3">
    <source>
        <dbReference type="ARBA" id="ARBA00012552"/>
    </source>
</evidence>
<dbReference type="GO" id="GO:0016787">
    <property type="term" value="F:hydrolase activity"/>
    <property type="evidence" value="ECO:0007669"/>
    <property type="project" value="UniProtKB-KW"/>
</dbReference>
<evidence type="ECO:0000256" key="5">
    <source>
        <dbReference type="ARBA" id="ARBA00022741"/>
    </source>
</evidence>
<protein>
    <recommendedName>
        <fullName evidence="3">RNA helicase</fullName>
        <ecNumber evidence="3">3.6.4.13</ecNumber>
    </recommendedName>
</protein>
<evidence type="ECO:0000313" key="15">
    <source>
        <dbReference type="Proteomes" id="UP000219338"/>
    </source>
</evidence>
<dbReference type="OMA" id="CYLCDSH"/>
<dbReference type="PANTHER" id="PTHR45418">
    <property type="entry name" value="CANCER/TESTIS ANTIGEN 55"/>
    <property type="match status" value="1"/>
</dbReference>
<dbReference type="InterPro" id="IPR049080">
    <property type="entry name" value="MOV-10-like_beta-barrel"/>
</dbReference>
<dbReference type="PANTHER" id="PTHR45418:SF1">
    <property type="entry name" value="CANCER_TESTIS ANTIGEN 55"/>
    <property type="match status" value="1"/>
</dbReference>
<gene>
    <name evidence="14" type="ORF">ARMOST_15012</name>
</gene>
<dbReference type="InterPro" id="IPR026122">
    <property type="entry name" value="MOV-10/SDE3_DEXXQ/H-box"/>
</dbReference>
<dbReference type="OrthoDB" id="6513042at2759"/>
<dbReference type="EC" id="3.6.4.13" evidence="3"/>
<keyword evidence="10" id="KW-0943">RNA-mediated gene silencing</keyword>
<dbReference type="FunFam" id="3.40.50.300:FF:000608">
    <property type="entry name" value="Mov10 RISC complex RNA helicase"/>
    <property type="match status" value="1"/>
</dbReference>
<keyword evidence="7" id="KW-0347">Helicase</keyword>
<keyword evidence="6" id="KW-0378">Hydrolase</keyword>
<dbReference type="Gene3D" id="3.40.50.300">
    <property type="entry name" value="P-loop containing nucleotide triphosphate hydrolases"/>
    <property type="match status" value="2"/>
</dbReference>
<dbReference type="GO" id="GO:0003723">
    <property type="term" value="F:RNA binding"/>
    <property type="evidence" value="ECO:0007669"/>
    <property type="project" value="UniProtKB-KW"/>
</dbReference>
<comment type="catalytic activity">
    <reaction evidence="11">
        <text>ATP + H2O = ADP + phosphate + H(+)</text>
        <dbReference type="Rhea" id="RHEA:13065"/>
        <dbReference type="ChEBI" id="CHEBI:15377"/>
        <dbReference type="ChEBI" id="CHEBI:15378"/>
        <dbReference type="ChEBI" id="CHEBI:30616"/>
        <dbReference type="ChEBI" id="CHEBI:43474"/>
        <dbReference type="ChEBI" id="CHEBI:456216"/>
        <dbReference type="EC" id="3.6.4.13"/>
    </reaction>
</comment>
<dbReference type="GO" id="GO:0036464">
    <property type="term" value="C:cytoplasmic ribonucleoprotein granule"/>
    <property type="evidence" value="ECO:0007669"/>
    <property type="project" value="UniProtKB-SubCell"/>
</dbReference>
<evidence type="ECO:0000259" key="13">
    <source>
        <dbReference type="PROSITE" id="PS51192"/>
    </source>
</evidence>
<dbReference type="InterPro" id="IPR047187">
    <property type="entry name" value="SF1_C_Upf1"/>
</dbReference>
<evidence type="ECO:0000256" key="7">
    <source>
        <dbReference type="ARBA" id="ARBA00022806"/>
    </source>
</evidence>
<reference evidence="15" key="1">
    <citation type="journal article" date="2017" name="Nat. Ecol. Evol.">
        <title>Genome expansion and lineage-specific genetic innovations in the forest pathogenic fungi Armillaria.</title>
        <authorList>
            <person name="Sipos G."/>
            <person name="Prasanna A.N."/>
            <person name="Walter M.C."/>
            <person name="O'Connor E."/>
            <person name="Balint B."/>
            <person name="Krizsan K."/>
            <person name="Kiss B."/>
            <person name="Hess J."/>
            <person name="Varga T."/>
            <person name="Slot J."/>
            <person name="Riley R."/>
            <person name="Boka B."/>
            <person name="Rigling D."/>
            <person name="Barry K."/>
            <person name="Lee J."/>
            <person name="Mihaltcheva S."/>
            <person name="LaButti K."/>
            <person name="Lipzen A."/>
            <person name="Waldron R."/>
            <person name="Moloney N.M."/>
            <person name="Sperisen C."/>
            <person name="Kredics L."/>
            <person name="Vagvoelgyi C."/>
            <person name="Patrignani A."/>
            <person name="Fitzpatrick D."/>
            <person name="Nagy I."/>
            <person name="Doyle S."/>
            <person name="Anderson J.B."/>
            <person name="Grigoriev I.V."/>
            <person name="Gueldener U."/>
            <person name="Muensterkoetter M."/>
            <person name="Nagy L.G."/>
        </authorList>
    </citation>
    <scope>NUCLEOTIDE SEQUENCE [LARGE SCALE GENOMIC DNA]</scope>
    <source>
        <strain evidence="15">C18/9</strain>
    </source>
</reference>
<proteinExistence type="inferred from homology"/>
<dbReference type="AlphaFoldDB" id="A0A284RS74"/>
<comment type="similarity">
    <text evidence="2">Belongs to the DNA2/NAM7 helicase family. SDE3 subfamily.</text>
</comment>
<accession>A0A284RS74</accession>
<evidence type="ECO:0000313" key="14">
    <source>
        <dbReference type="EMBL" id="SJL11606.1"/>
    </source>
</evidence>
<keyword evidence="15" id="KW-1185">Reference proteome</keyword>
<dbReference type="InterPro" id="IPR014001">
    <property type="entry name" value="Helicase_ATP-bd"/>
</dbReference>
<evidence type="ECO:0000256" key="6">
    <source>
        <dbReference type="ARBA" id="ARBA00022801"/>
    </source>
</evidence>
<evidence type="ECO:0000256" key="2">
    <source>
        <dbReference type="ARBA" id="ARBA00005601"/>
    </source>
</evidence>
<keyword evidence="4" id="KW-0963">Cytoplasm</keyword>
<dbReference type="GO" id="GO:0031047">
    <property type="term" value="P:regulatory ncRNA-mediated gene silencing"/>
    <property type="evidence" value="ECO:0007669"/>
    <property type="project" value="UniProtKB-KW"/>
</dbReference>
<feature type="domain" description="Helicase ATP-binding" evidence="13">
    <location>
        <begin position="609"/>
        <end position="789"/>
    </location>
</feature>
<dbReference type="GO" id="GO:0005524">
    <property type="term" value="F:ATP binding"/>
    <property type="evidence" value="ECO:0007669"/>
    <property type="project" value="UniProtKB-KW"/>
</dbReference>
<dbReference type="EMBL" id="FUEG01000014">
    <property type="protein sequence ID" value="SJL11606.1"/>
    <property type="molecule type" value="Genomic_DNA"/>
</dbReference>
<evidence type="ECO:0000256" key="12">
    <source>
        <dbReference type="ARBA" id="ARBA00048432"/>
    </source>
</evidence>
<name>A0A284RS74_ARMOS</name>
<dbReference type="SUPFAM" id="SSF52540">
    <property type="entry name" value="P-loop containing nucleoside triphosphate hydrolases"/>
    <property type="match status" value="1"/>
</dbReference>
<keyword evidence="8" id="KW-0067">ATP-binding</keyword>
<dbReference type="Pfam" id="PF13086">
    <property type="entry name" value="AAA_11"/>
    <property type="match status" value="2"/>
</dbReference>